<evidence type="ECO:0000313" key="2">
    <source>
        <dbReference type="EMBL" id="PKI56091.1"/>
    </source>
</evidence>
<reference evidence="2 3" key="1">
    <citation type="submission" date="2017-11" db="EMBL/GenBank/DDBJ databases">
        <title>De-novo sequencing of pomegranate (Punica granatum L.) genome.</title>
        <authorList>
            <person name="Akparov Z."/>
            <person name="Amiraslanov A."/>
            <person name="Hajiyeva S."/>
            <person name="Abbasov M."/>
            <person name="Kaur K."/>
            <person name="Hamwieh A."/>
            <person name="Solovyev V."/>
            <person name="Salamov A."/>
            <person name="Braich B."/>
            <person name="Kosarev P."/>
            <person name="Mahmoud A."/>
            <person name="Hajiyev E."/>
            <person name="Babayeva S."/>
            <person name="Izzatullayeva V."/>
            <person name="Mammadov A."/>
            <person name="Mammadov A."/>
            <person name="Sharifova S."/>
            <person name="Ojaghi J."/>
            <person name="Eynullazada K."/>
            <person name="Bayramov B."/>
            <person name="Abdulazimova A."/>
            <person name="Shahmuradov I."/>
        </authorList>
    </citation>
    <scope>NUCLEOTIDE SEQUENCE [LARGE SCALE GENOMIC DNA]</scope>
    <source>
        <strain evidence="3">cv. AG2017</strain>
        <tissue evidence="2">Leaf</tissue>
    </source>
</reference>
<dbReference type="InterPro" id="IPR001584">
    <property type="entry name" value="Integrase_cat-core"/>
</dbReference>
<comment type="caution">
    <text evidence="2">The sequence shown here is derived from an EMBL/GenBank/DDBJ whole genome shotgun (WGS) entry which is preliminary data.</text>
</comment>
<dbReference type="GO" id="GO:0003676">
    <property type="term" value="F:nucleic acid binding"/>
    <property type="evidence" value="ECO:0007669"/>
    <property type="project" value="InterPro"/>
</dbReference>
<dbReference type="Proteomes" id="UP000233551">
    <property type="component" value="Unassembled WGS sequence"/>
</dbReference>
<dbReference type="InterPro" id="IPR012337">
    <property type="entry name" value="RNaseH-like_sf"/>
</dbReference>
<accession>A0A2I0JIL5</accession>
<dbReference type="PANTHER" id="PTHR42648">
    <property type="entry name" value="TRANSPOSASE, PUTATIVE-RELATED"/>
    <property type="match status" value="1"/>
</dbReference>
<dbReference type="EMBL" id="PGOL01001630">
    <property type="protein sequence ID" value="PKI56091.1"/>
    <property type="molecule type" value="Genomic_DNA"/>
</dbReference>
<dbReference type="AlphaFoldDB" id="A0A2I0JIL5"/>
<name>A0A2I0JIL5_PUNGR</name>
<keyword evidence="3" id="KW-1185">Reference proteome</keyword>
<dbReference type="InterPro" id="IPR039537">
    <property type="entry name" value="Retrotran_Ty1/copia-like"/>
</dbReference>
<dbReference type="GO" id="GO:0015074">
    <property type="term" value="P:DNA integration"/>
    <property type="evidence" value="ECO:0007669"/>
    <property type="project" value="InterPro"/>
</dbReference>
<protein>
    <recommendedName>
        <fullName evidence="1">Integrase catalytic domain-containing protein</fullName>
    </recommendedName>
</protein>
<feature type="domain" description="Integrase catalytic" evidence="1">
    <location>
        <begin position="42"/>
        <end position="204"/>
    </location>
</feature>
<dbReference type="PROSITE" id="PS50994">
    <property type="entry name" value="INTEGRASE"/>
    <property type="match status" value="1"/>
</dbReference>
<dbReference type="SUPFAM" id="SSF53098">
    <property type="entry name" value="Ribonuclease H-like"/>
    <property type="match status" value="1"/>
</dbReference>
<organism evidence="2 3">
    <name type="scientific">Punica granatum</name>
    <name type="common">Pomegranate</name>
    <dbReference type="NCBI Taxonomy" id="22663"/>
    <lineage>
        <taxon>Eukaryota</taxon>
        <taxon>Viridiplantae</taxon>
        <taxon>Streptophyta</taxon>
        <taxon>Embryophyta</taxon>
        <taxon>Tracheophyta</taxon>
        <taxon>Spermatophyta</taxon>
        <taxon>Magnoliopsida</taxon>
        <taxon>eudicotyledons</taxon>
        <taxon>Gunneridae</taxon>
        <taxon>Pentapetalae</taxon>
        <taxon>rosids</taxon>
        <taxon>malvids</taxon>
        <taxon>Myrtales</taxon>
        <taxon>Lythraceae</taxon>
        <taxon>Punica</taxon>
    </lineage>
</organism>
<dbReference type="Gene3D" id="3.30.420.10">
    <property type="entry name" value="Ribonuclease H-like superfamily/Ribonuclease H"/>
    <property type="match status" value="1"/>
</dbReference>
<dbReference type="InterPro" id="IPR036397">
    <property type="entry name" value="RNaseH_sf"/>
</dbReference>
<proteinExistence type="predicted"/>
<dbReference type="PANTHER" id="PTHR42648:SF18">
    <property type="entry name" value="RETROTRANSPOSON, UNCLASSIFIED-LIKE PROTEIN"/>
    <property type="match status" value="1"/>
</dbReference>
<gene>
    <name evidence="2" type="ORF">CRG98_023523</name>
</gene>
<sequence>MWMMNLSMLKGLPQLEVHEDTVYLGRRYRKVHQLPYKESSARAKEPLELIHSSVFGRVKEPSIRRMRYMMTFIDDCSKYIWVYFMKEKSETLARFMEFKEKVGAKTGKKIKCLRIDNGGEDTSQKFTDYLRQCKIWRQLTCLFSPQQNGVKERKNRPLAEVCRSMLHAKHVPSRFWAEYMKTAAHIINRLPQPKLGFVSPYQKL</sequence>
<evidence type="ECO:0000259" key="1">
    <source>
        <dbReference type="PROSITE" id="PS50994"/>
    </source>
</evidence>
<dbReference type="STRING" id="22663.A0A2I0JIL5"/>
<evidence type="ECO:0000313" key="3">
    <source>
        <dbReference type="Proteomes" id="UP000233551"/>
    </source>
</evidence>